<dbReference type="Proteomes" id="UP000199579">
    <property type="component" value="Unassembled WGS sequence"/>
</dbReference>
<evidence type="ECO:0000256" key="2">
    <source>
        <dbReference type="ARBA" id="ARBA00022741"/>
    </source>
</evidence>
<dbReference type="GO" id="GO:0005524">
    <property type="term" value="F:ATP binding"/>
    <property type="evidence" value="ECO:0007669"/>
    <property type="project" value="UniProtKB-UniRule"/>
</dbReference>
<keyword evidence="2 12" id="KW-0547">Nucleotide-binding</keyword>
<sequence length="1099" mass="122857">MNPFDRARRKALEVRSQLLTHCAGNCPSSSELVDAIEDVVELAIEPLPAGHFELGTGEAALKRSINTIYIRRDVSGSERAYLLAHELGHWFLDFVEAQKTISQLALLNPSNAGPGATVVEGYGAWERQELQANVFARELLLPRDVAKQLWREGKRSRDIAGQLQLPLELVRQQLADSLLLPDVPIPPPTQAPDPSPAQRTAAEAREHYTNVVAGPGTGKTTTLVHRITHLINEGVPANKILVLTFTTKAAQELVERLRIANVRSAAQVWAGTFHALGLEFLRKYHQLFGLTPQIKVADQLQQVRLLIKELPKIDLKYYLRLQNPYDWVPGVLKIISRLKEELVTPERYAEILAGLDPAAEDIALERQDIETLYRAYEQVLRREGWVDYTDLLVLLTRQAETDRDSIAQYVDQFDHILVDEYQDVTYVMVELVKRLGSATRKLWVVGDVRQAVHHWRGASIQSLIKFEEAFARKDETASIQRYTLDINRRSTPEILRVVELAGRYHQLEQKIPLVSVQPSRAASNQAPVRYLCDSSDSQTLSIAQAISSAISKGTLYRQHCVISATNAQVDQLSVDLAQLGIPTLHIGDLFQRPEVRRFLCLMHLISQRSPTALIGLQENPELGMPVADIDHLVSLSKKGTQWQRGRWIGKPAEGLSAEGAQTSRNLANLLKGMKWHTRPWDFICDLLFEQGFGIPDLDDESTARQIDRLAVWLFLYGVRNGDGAANQATISQFLIREDLRRRIEHRPERALPPEASAINAVRLMTIHGSKGLEFSVVHLANVDNGRFGIQGSTDFFKARKELLLPPEALNSTQEDRVYEEAVERNNLLYVALSRAKDHLNIYTTAEEPELPATVRDRAAVVLRKGVQASSARNASTVRASGSLAFQVITYAAVDSFMDCPLQFHYAHELHLPAEQEIDVSARARTALMDALERVFRDGCAPDGAFIDVWTEKRLPDSANDPNLVEEAFAAFNRGIGIQRSHGARYIAPQQAKIGNIHIELPWMLEGQSGTMHWLRTGTNLYRLSKDVRPLMLNLGGKRCNALSLHSITSGKQEDCVPSKAPGSTTLVKAVNSLCSGQRSPMQGKQCNRCAYRAICTKNL</sequence>
<accession>A0A1I4HAR9</accession>
<evidence type="ECO:0000256" key="9">
    <source>
        <dbReference type="ARBA" id="ARBA00034808"/>
    </source>
</evidence>
<dbReference type="InterPro" id="IPR013986">
    <property type="entry name" value="DExx_box_DNA_helicase_dom_sf"/>
</dbReference>
<dbReference type="PROSITE" id="PS51198">
    <property type="entry name" value="UVRD_HELICASE_ATP_BIND"/>
    <property type="match status" value="1"/>
</dbReference>
<keyword evidence="5 12" id="KW-0067">ATP-binding</keyword>
<dbReference type="GO" id="GO:0016887">
    <property type="term" value="F:ATP hydrolysis activity"/>
    <property type="evidence" value="ECO:0007669"/>
    <property type="project" value="RHEA"/>
</dbReference>
<evidence type="ECO:0000313" key="15">
    <source>
        <dbReference type="EMBL" id="SFL39255.1"/>
    </source>
</evidence>
<name>A0A1I4HAR9_9GAMM</name>
<comment type="catalytic activity">
    <reaction evidence="8">
        <text>Couples ATP hydrolysis with the unwinding of duplex DNA by translocating in the 3'-5' direction.</text>
        <dbReference type="EC" id="5.6.2.4"/>
    </reaction>
</comment>
<evidence type="ECO:0000256" key="6">
    <source>
        <dbReference type="ARBA" id="ARBA00023125"/>
    </source>
</evidence>
<keyword evidence="3 12" id="KW-0378">Hydrolase</keyword>
<dbReference type="InterPro" id="IPR000212">
    <property type="entry name" value="DNA_helicase_UvrD/REP"/>
</dbReference>
<dbReference type="Gene3D" id="1.10.486.10">
    <property type="entry name" value="PCRA, domain 4"/>
    <property type="match status" value="1"/>
</dbReference>
<evidence type="ECO:0000256" key="12">
    <source>
        <dbReference type="PROSITE-ProRule" id="PRU00560"/>
    </source>
</evidence>
<evidence type="ECO:0000256" key="10">
    <source>
        <dbReference type="ARBA" id="ARBA00034923"/>
    </source>
</evidence>
<reference evidence="15 16" key="1">
    <citation type="submission" date="2016-10" db="EMBL/GenBank/DDBJ databases">
        <authorList>
            <person name="de Groot N.N."/>
        </authorList>
    </citation>
    <scope>NUCLEOTIDE SEQUENCE [LARGE SCALE GENOMIC DNA]</scope>
    <source>
        <strain evidence="15 16">DSM 381</strain>
    </source>
</reference>
<dbReference type="Gene3D" id="3.40.50.300">
    <property type="entry name" value="P-loop containing nucleotide triphosphate hydrolases"/>
    <property type="match status" value="2"/>
</dbReference>
<dbReference type="PROSITE" id="PS51217">
    <property type="entry name" value="UVRD_HELICASE_CTER"/>
    <property type="match status" value="1"/>
</dbReference>
<dbReference type="EMBL" id="FOSX01000111">
    <property type="protein sequence ID" value="SFL39255.1"/>
    <property type="molecule type" value="Genomic_DNA"/>
</dbReference>
<protein>
    <recommendedName>
        <fullName evidence="9">DNA 3'-5' helicase</fullName>
        <ecNumber evidence="9">5.6.2.4</ecNumber>
    </recommendedName>
    <alternativeName>
        <fullName evidence="10">DNA 3'-5' helicase II</fullName>
    </alternativeName>
</protein>
<evidence type="ECO:0000256" key="7">
    <source>
        <dbReference type="ARBA" id="ARBA00023235"/>
    </source>
</evidence>
<dbReference type="PANTHER" id="PTHR11070">
    <property type="entry name" value="UVRD / RECB / PCRA DNA HELICASE FAMILY MEMBER"/>
    <property type="match status" value="1"/>
</dbReference>
<dbReference type="InterPro" id="IPR014017">
    <property type="entry name" value="DNA_helicase_UvrD-like_C"/>
</dbReference>
<dbReference type="GO" id="GO:0043138">
    <property type="term" value="F:3'-5' DNA helicase activity"/>
    <property type="evidence" value="ECO:0007669"/>
    <property type="project" value="UniProtKB-EC"/>
</dbReference>
<comment type="catalytic activity">
    <reaction evidence="11">
        <text>ATP + H2O = ADP + phosphate + H(+)</text>
        <dbReference type="Rhea" id="RHEA:13065"/>
        <dbReference type="ChEBI" id="CHEBI:15377"/>
        <dbReference type="ChEBI" id="CHEBI:15378"/>
        <dbReference type="ChEBI" id="CHEBI:30616"/>
        <dbReference type="ChEBI" id="CHEBI:43474"/>
        <dbReference type="ChEBI" id="CHEBI:456216"/>
        <dbReference type="EC" id="5.6.2.4"/>
    </reaction>
</comment>
<dbReference type="SUPFAM" id="SSF52540">
    <property type="entry name" value="P-loop containing nucleoside triphosphate hydrolases"/>
    <property type="match status" value="1"/>
</dbReference>
<evidence type="ECO:0000256" key="1">
    <source>
        <dbReference type="ARBA" id="ARBA00009922"/>
    </source>
</evidence>
<dbReference type="EC" id="5.6.2.4" evidence="9"/>
<keyword evidence="6" id="KW-0238">DNA-binding</keyword>
<dbReference type="GO" id="GO:0000725">
    <property type="term" value="P:recombinational repair"/>
    <property type="evidence" value="ECO:0007669"/>
    <property type="project" value="TreeGrafter"/>
</dbReference>
<dbReference type="AlphaFoldDB" id="A0A1I4HAR9"/>
<comment type="similarity">
    <text evidence="1">Belongs to the helicase family. UvrD subfamily.</text>
</comment>
<keyword evidence="4 12" id="KW-0347">Helicase</keyword>
<dbReference type="GO" id="GO:0003677">
    <property type="term" value="F:DNA binding"/>
    <property type="evidence" value="ECO:0007669"/>
    <property type="project" value="UniProtKB-KW"/>
</dbReference>
<dbReference type="Pfam" id="PF00580">
    <property type="entry name" value="UvrD-helicase"/>
    <property type="match status" value="1"/>
</dbReference>
<dbReference type="InterPro" id="IPR027417">
    <property type="entry name" value="P-loop_NTPase"/>
</dbReference>
<keyword evidence="7" id="KW-0413">Isomerase</keyword>
<organism evidence="15 16">
    <name type="scientific">Azotobacter beijerinckii</name>
    <dbReference type="NCBI Taxonomy" id="170623"/>
    <lineage>
        <taxon>Bacteria</taxon>
        <taxon>Pseudomonadati</taxon>
        <taxon>Pseudomonadota</taxon>
        <taxon>Gammaproteobacteria</taxon>
        <taxon>Pseudomonadales</taxon>
        <taxon>Pseudomonadaceae</taxon>
        <taxon>Azotobacter</taxon>
    </lineage>
</organism>
<feature type="domain" description="UvrD-like helicase ATP-binding" evidence="13">
    <location>
        <begin position="192"/>
        <end position="491"/>
    </location>
</feature>
<dbReference type="Gene3D" id="1.10.10.2910">
    <property type="match status" value="1"/>
</dbReference>
<evidence type="ECO:0000256" key="11">
    <source>
        <dbReference type="ARBA" id="ARBA00048988"/>
    </source>
</evidence>
<dbReference type="CDD" id="cd17932">
    <property type="entry name" value="DEXQc_UvrD"/>
    <property type="match status" value="1"/>
</dbReference>
<evidence type="ECO:0000256" key="5">
    <source>
        <dbReference type="ARBA" id="ARBA00022840"/>
    </source>
</evidence>
<dbReference type="Gene3D" id="1.10.10.160">
    <property type="match status" value="1"/>
</dbReference>
<feature type="binding site" evidence="12">
    <location>
        <begin position="213"/>
        <end position="220"/>
    </location>
    <ligand>
        <name>ATP</name>
        <dbReference type="ChEBI" id="CHEBI:30616"/>
    </ligand>
</feature>
<evidence type="ECO:0000259" key="14">
    <source>
        <dbReference type="PROSITE" id="PS51217"/>
    </source>
</evidence>
<proteinExistence type="inferred from homology"/>
<dbReference type="RefSeq" id="WP_090943848.1">
    <property type="nucleotide sequence ID" value="NZ_FOSX01000111.1"/>
</dbReference>
<gene>
    <name evidence="15" type="ORF">SAMN04244574_04178</name>
</gene>
<dbReference type="PANTHER" id="PTHR11070:SF2">
    <property type="entry name" value="ATP-DEPENDENT DNA HELICASE SRS2"/>
    <property type="match status" value="1"/>
</dbReference>
<dbReference type="InterPro" id="IPR014016">
    <property type="entry name" value="UvrD-like_ATP-bd"/>
</dbReference>
<evidence type="ECO:0000256" key="8">
    <source>
        <dbReference type="ARBA" id="ARBA00034617"/>
    </source>
</evidence>
<evidence type="ECO:0000256" key="4">
    <source>
        <dbReference type="ARBA" id="ARBA00022806"/>
    </source>
</evidence>
<feature type="domain" description="UvrD-like helicase C-terminal" evidence="14">
    <location>
        <begin position="495"/>
        <end position="771"/>
    </location>
</feature>
<evidence type="ECO:0000259" key="13">
    <source>
        <dbReference type="PROSITE" id="PS51198"/>
    </source>
</evidence>
<dbReference type="Pfam" id="PF13361">
    <property type="entry name" value="UvrD_C"/>
    <property type="match status" value="2"/>
</dbReference>
<evidence type="ECO:0000256" key="3">
    <source>
        <dbReference type="ARBA" id="ARBA00022801"/>
    </source>
</evidence>
<evidence type="ECO:0000313" key="16">
    <source>
        <dbReference type="Proteomes" id="UP000199579"/>
    </source>
</evidence>